<accession>A0A2Z2NN86</accession>
<evidence type="ECO:0000256" key="1">
    <source>
        <dbReference type="SAM" id="Phobius"/>
    </source>
</evidence>
<evidence type="ECO:0000313" key="2">
    <source>
        <dbReference type="EMBL" id="ASJ72689.1"/>
    </source>
</evidence>
<proteinExistence type="predicted"/>
<evidence type="ECO:0000313" key="3">
    <source>
        <dbReference type="Proteomes" id="UP000250079"/>
    </source>
</evidence>
<dbReference type="InterPro" id="IPR029045">
    <property type="entry name" value="ClpP/crotonase-like_dom_sf"/>
</dbReference>
<dbReference type="RefSeq" id="WP_088917982.1">
    <property type="nucleotide sequence ID" value="NZ_CP018632.1"/>
</dbReference>
<gene>
    <name evidence="2" type="ORF">IMCC3135_13005</name>
</gene>
<dbReference type="SUPFAM" id="SSF52096">
    <property type="entry name" value="ClpP/crotonase"/>
    <property type="match status" value="1"/>
</dbReference>
<feature type="transmembrane region" description="Helical" evidence="1">
    <location>
        <begin position="28"/>
        <end position="46"/>
    </location>
</feature>
<keyword evidence="1" id="KW-0812">Transmembrane</keyword>
<keyword evidence="3" id="KW-1185">Reference proteome</keyword>
<dbReference type="AlphaFoldDB" id="A0A2Z2NN86"/>
<dbReference type="KEGG" id="gai:IMCC3135_13005"/>
<sequence length="307" mass="34212">MKLPEQTLRKRWSVIDYLLAHWRGQQSLFWSFWVNLLGLRILVFNLQDRLSPPEGQDFSGHAGLLVCAVVLSHGVLLLWQLVGVVRAAESDFATRGNLALVWATQLGAIVLFLLSAVYALGALQWTQVLPVEQDHLSRMAEEHASQYQLSVAPSGQSMSIEGSIELGISKAVRALLAEHPQLRQVRLNSRGGNVYEGRALAKIFMEHQLNTRVEGVCASACTTAYVGGIHRSAAAEATLGFHQYRLDASYTVIGVEVQKEQERDAELFRQAGVSVDFVQTLFESLPENMWWPTLEELLAARLIHEIN</sequence>
<dbReference type="EMBL" id="CP018632">
    <property type="protein sequence ID" value="ASJ72689.1"/>
    <property type="molecule type" value="Genomic_DNA"/>
</dbReference>
<organism evidence="2 3">
    <name type="scientific">Granulosicoccus antarcticus IMCC3135</name>
    <dbReference type="NCBI Taxonomy" id="1192854"/>
    <lineage>
        <taxon>Bacteria</taxon>
        <taxon>Pseudomonadati</taxon>
        <taxon>Pseudomonadota</taxon>
        <taxon>Gammaproteobacteria</taxon>
        <taxon>Chromatiales</taxon>
        <taxon>Granulosicoccaceae</taxon>
        <taxon>Granulosicoccus</taxon>
    </lineage>
</organism>
<keyword evidence="1" id="KW-1133">Transmembrane helix</keyword>
<dbReference type="Gene3D" id="3.90.226.10">
    <property type="entry name" value="2-enoyl-CoA Hydratase, Chain A, domain 1"/>
    <property type="match status" value="1"/>
</dbReference>
<feature type="transmembrane region" description="Helical" evidence="1">
    <location>
        <begin position="58"/>
        <end position="79"/>
    </location>
</feature>
<keyword evidence="1" id="KW-0472">Membrane</keyword>
<name>A0A2Z2NN86_9GAMM</name>
<protein>
    <recommendedName>
        <fullName evidence="4">Endopeptidase Clp</fullName>
    </recommendedName>
</protein>
<evidence type="ECO:0008006" key="4">
    <source>
        <dbReference type="Google" id="ProtNLM"/>
    </source>
</evidence>
<reference evidence="2 3" key="1">
    <citation type="submission" date="2016-12" db="EMBL/GenBank/DDBJ databases">
        <authorList>
            <person name="Song W.-J."/>
            <person name="Kurnit D.M."/>
        </authorList>
    </citation>
    <scope>NUCLEOTIDE SEQUENCE [LARGE SCALE GENOMIC DNA]</scope>
    <source>
        <strain evidence="2 3">IMCC3135</strain>
    </source>
</reference>
<feature type="transmembrane region" description="Helical" evidence="1">
    <location>
        <begin position="99"/>
        <end position="120"/>
    </location>
</feature>
<dbReference type="Proteomes" id="UP000250079">
    <property type="component" value="Chromosome"/>
</dbReference>
<dbReference type="OrthoDB" id="5935280at2"/>